<dbReference type="Proteomes" id="UP000094285">
    <property type="component" value="Unassembled WGS sequence"/>
</dbReference>
<evidence type="ECO:0000313" key="1">
    <source>
        <dbReference type="EMBL" id="ODV76867.1"/>
    </source>
</evidence>
<dbReference type="AlphaFoldDB" id="A0A1E4SBG2"/>
<dbReference type="RefSeq" id="XP_020061989.1">
    <property type="nucleotide sequence ID" value="XM_020208519.1"/>
</dbReference>
<name>A0A1E4SBG2_9ASCO</name>
<keyword evidence="2" id="KW-1185">Reference proteome</keyword>
<organism evidence="1 2">
    <name type="scientific">Suhomyces tanzawaensis NRRL Y-17324</name>
    <dbReference type="NCBI Taxonomy" id="984487"/>
    <lineage>
        <taxon>Eukaryota</taxon>
        <taxon>Fungi</taxon>
        <taxon>Dikarya</taxon>
        <taxon>Ascomycota</taxon>
        <taxon>Saccharomycotina</taxon>
        <taxon>Pichiomycetes</taxon>
        <taxon>Debaryomycetaceae</taxon>
        <taxon>Suhomyces</taxon>
    </lineage>
</organism>
<reference evidence="2" key="1">
    <citation type="submission" date="2016-05" db="EMBL/GenBank/DDBJ databases">
        <title>Comparative genomics of biotechnologically important yeasts.</title>
        <authorList>
            <consortium name="DOE Joint Genome Institute"/>
            <person name="Riley R."/>
            <person name="Haridas S."/>
            <person name="Wolfe K.H."/>
            <person name="Lopes M.R."/>
            <person name="Hittinger C.T."/>
            <person name="Goker M."/>
            <person name="Salamov A."/>
            <person name="Wisecaver J."/>
            <person name="Long T.M."/>
            <person name="Aerts A.L."/>
            <person name="Barry K."/>
            <person name="Choi C."/>
            <person name="Clum A."/>
            <person name="Coughlan A.Y."/>
            <person name="Deshpande S."/>
            <person name="Douglass A.P."/>
            <person name="Hanson S.J."/>
            <person name="Klenk H.-P."/>
            <person name="Labutti K."/>
            <person name="Lapidus A."/>
            <person name="Lindquist E."/>
            <person name="Lipzen A."/>
            <person name="Meier-Kolthoff J.P."/>
            <person name="Ohm R.A."/>
            <person name="Otillar R.P."/>
            <person name="Pangilinan J."/>
            <person name="Peng Y."/>
            <person name="Rokas A."/>
            <person name="Rosa C.A."/>
            <person name="Scheuner C."/>
            <person name="Sibirny A.A."/>
            <person name="Slot J.C."/>
            <person name="Stielow J.B."/>
            <person name="Sun H."/>
            <person name="Kurtzman C.P."/>
            <person name="Blackwell M."/>
            <person name="Grigoriev I.V."/>
            <person name="Jeffries T.W."/>
        </authorList>
    </citation>
    <scope>NUCLEOTIDE SEQUENCE [LARGE SCALE GENOMIC DNA]</scope>
    <source>
        <strain evidence="2">NRRL Y-17324</strain>
    </source>
</reference>
<protein>
    <submittedName>
        <fullName evidence="1">Uncharacterized protein</fullName>
    </submittedName>
</protein>
<gene>
    <name evidence="1" type="ORF">CANTADRAFT_335212</name>
</gene>
<sequence length="363" mass="40929">MNKDSYSPCSGRALPSYSEMASDSPESVDLHFFPDSADAHIAPEVELIGSGLISPDTEKFPILPPKSVVGSRMSDPHSHKSVEGYFLSHNVTSFLECIVPFQSVPSISNESSWADTLLEKKSSPAQINTSKPKKNCYTVKKRPRLSVSHDLDKINGSTKASKRPKTSSSFFGNKIQNAAPFAPRDTVIQYLDYQRSNRIVRKLGSGFEKTKMEKKLQIEPFSNKVYDGNKEKLNQKLNWTVEPYKLNLKRAKPNKSVINWTRKKYPMSKLLETKRGLMEQNQQGAKTTKLMCEAEMISKLAFDIEVPLDFNWAESGARTDAGDDDFFSHFLRMDKIEPLVVESKSSKADRSKGTHAVEKFQYL</sequence>
<proteinExistence type="predicted"/>
<dbReference type="GeneID" id="30982656"/>
<evidence type="ECO:0000313" key="2">
    <source>
        <dbReference type="Proteomes" id="UP000094285"/>
    </source>
</evidence>
<accession>A0A1E4SBG2</accession>
<dbReference type="EMBL" id="KV453917">
    <property type="protein sequence ID" value="ODV76867.1"/>
    <property type="molecule type" value="Genomic_DNA"/>
</dbReference>